<reference evidence="2 3" key="1">
    <citation type="submission" date="2019-03" db="EMBL/GenBank/DDBJ databases">
        <title>Genomic Encyclopedia of Type Strains, Phase IV (KMG-IV): sequencing the most valuable type-strain genomes for metagenomic binning, comparative biology and taxonomic classification.</title>
        <authorList>
            <person name="Goeker M."/>
        </authorList>
    </citation>
    <scope>NUCLEOTIDE SEQUENCE [LARGE SCALE GENOMIC DNA]</scope>
    <source>
        <strain evidence="2 3">DSM 18507</strain>
    </source>
</reference>
<protein>
    <recommendedName>
        <fullName evidence="4">Bacteriophage Rz lysis protein</fullName>
    </recommendedName>
</protein>
<keyword evidence="3" id="KW-1185">Reference proteome</keyword>
<dbReference type="EMBL" id="SMDA01000005">
    <property type="protein sequence ID" value="TCW31432.1"/>
    <property type="molecule type" value="Genomic_DNA"/>
</dbReference>
<feature type="coiled-coil region" evidence="1">
    <location>
        <begin position="46"/>
        <end position="106"/>
    </location>
</feature>
<sequence>MTPVSIVASWRPWATPLLAAAVTGCAVWFVQAVRLDNVRLESARHEAELRSELEAARAAAQEAARAQERIFQTRIHEATHAHQQTLARVRADHRAARTELERLRDTLAQPYGLSLAAGGADGLNPDPARELLGECAATYLDLAQQADGHAADVRLLLDGWPQ</sequence>
<organism evidence="2 3">
    <name type="scientific">Gulbenkiania mobilis</name>
    <dbReference type="NCBI Taxonomy" id="397457"/>
    <lineage>
        <taxon>Bacteria</taxon>
        <taxon>Pseudomonadati</taxon>
        <taxon>Pseudomonadota</taxon>
        <taxon>Betaproteobacteria</taxon>
        <taxon>Neisseriales</taxon>
        <taxon>Chromobacteriaceae</taxon>
        <taxon>Gulbenkiania</taxon>
    </lineage>
</organism>
<evidence type="ECO:0000256" key="1">
    <source>
        <dbReference type="SAM" id="Coils"/>
    </source>
</evidence>
<evidence type="ECO:0008006" key="4">
    <source>
        <dbReference type="Google" id="ProtNLM"/>
    </source>
</evidence>
<comment type="caution">
    <text evidence="2">The sequence shown here is derived from an EMBL/GenBank/DDBJ whole genome shotgun (WGS) entry which is preliminary data.</text>
</comment>
<gene>
    <name evidence="2" type="ORF">EV669_105133</name>
</gene>
<keyword evidence="1" id="KW-0175">Coiled coil</keyword>
<dbReference type="RefSeq" id="WP_165922735.1">
    <property type="nucleotide sequence ID" value="NZ_SMDA01000005.1"/>
</dbReference>
<evidence type="ECO:0000313" key="2">
    <source>
        <dbReference type="EMBL" id="TCW31432.1"/>
    </source>
</evidence>
<dbReference type="Proteomes" id="UP000294801">
    <property type="component" value="Unassembled WGS sequence"/>
</dbReference>
<accession>A0ABY2CW00</accession>
<name>A0ABY2CW00_GULMO</name>
<proteinExistence type="predicted"/>
<evidence type="ECO:0000313" key="3">
    <source>
        <dbReference type="Proteomes" id="UP000294801"/>
    </source>
</evidence>